<dbReference type="RefSeq" id="WP_070788507.1">
    <property type="nucleotide sequence ID" value="NZ_MKIQ01000029.1"/>
</dbReference>
<proteinExistence type="predicted"/>
<feature type="transmembrane region" description="Helical" evidence="1">
    <location>
        <begin position="7"/>
        <end position="27"/>
    </location>
</feature>
<dbReference type="EMBL" id="MKIQ01000029">
    <property type="protein sequence ID" value="OFI46037.1"/>
    <property type="molecule type" value="Genomic_DNA"/>
</dbReference>
<comment type="caution">
    <text evidence="3">The sequence shown here is derived from an EMBL/GenBank/DDBJ whole genome shotgun (WGS) entry which is preliminary data.</text>
</comment>
<name>A0A9Q5JF24_9LACT</name>
<keyword evidence="1" id="KW-1133">Transmembrane helix</keyword>
<sequence length="192" mass="22235">MNKVLKNILIFLACIIVSLVAFRIYIYELSMRIIPRFVTDNDLWINLLIIIAFAFLLYTIIQIILLKYIPKWTVVILYIFYFMFLFYALFLKNIGVRGFDLDPFNTLTYIEYGEIVSILNIFMLVPLGFIVKLNWKNLLLVTLSITAVEICQYVFSLGIFDTGDIITNVLGYIIGALIAMSPLGKKVKSYIR</sequence>
<feature type="transmembrane region" description="Helical" evidence="1">
    <location>
        <begin position="72"/>
        <end position="90"/>
    </location>
</feature>
<evidence type="ECO:0000256" key="1">
    <source>
        <dbReference type="SAM" id="Phobius"/>
    </source>
</evidence>
<evidence type="ECO:0000313" key="3">
    <source>
        <dbReference type="EMBL" id="OFI46037.1"/>
    </source>
</evidence>
<evidence type="ECO:0000259" key="2">
    <source>
        <dbReference type="Pfam" id="PF04892"/>
    </source>
</evidence>
<feature type="domain" description="VanZ-like" evidence="2">
    <location>
        <begin position="76"/>
        <end position="180"/>
    </location>
</feature>
<dbReference type="Pfam" id="PF04892">
    <property type="entry name" value="VanZ"/>
    <property type="match status" value="1"/>
</dbReference>
<feature type="transmembrane region" description="Helical" evidence="1">
    <location>
        <begin position="138"/>
        <end position="159"/>
    </location>
</feature>
<organism evidence="3 4">
    <name type="scientific">Floricoccus penangensis</name>
    <dbReference type="NCBI Taxonomy" id="1859475"/>
    <lineage>
        <taxon>Bacteria</taxon>
        <taxon>Bacillati</taxon>
        <taxon>Bacillota</taxon>
        <taxon>Bacilli</taxon>
        <taxon>Lactobacillales</taxon>
        <taxon>Streptococcaceae</taxon>
        <taxon>Floricoccus</taxon>
    </lineage>
</organism>
<keyword evidence="4" id="KW-1185">Reference proteome</keyword>
<keyword evidence="1" id="KW-0812">Transmembrane</keyword>
<evidence type="ECO:0000313" key="4">
    <source>
        <dbReference type="Proteomes" id="UP000177273"/>
    </source>
</evidence>
<protein>
    <recommendedName>
        <fullName evidence="2">VanZ-like domain-containing protein</fullName>
    </recommendedName>
</protein>
<dbReference type="AlphaFoldDB" id="A0A9Q5JF24"/>
<dbReference type="InterPro" id="IPR006976">
    <property type="entry name" value="VanZ-like"/>
</dbReference>
<accession>A0A9Q5JF24</accession>
<gene>
    <name evidence="3" type="ORF">BG262_06005</name>
</gene>
<feature type="transmembrane region" description="Helical" evidence="1">
    <location>
        <begin position="110"/>
        <end position="131"/>
    </location>
</feature>
<keyword evidence="1" id="KW-0472">Membrane</keyword>
<dbReference type="Proteomes" id="UP000177273">
    <property type="component" value="Unassembled WGS sequence"/>
</dbReference>
<reference evidence="4" key="1">
    <citation type="submission" date="2016-09" db="EMBL/GenBank/DDBJ databases">
        <title>Draft genome sequence of a novel species of the family Streptococcaceae isolated from flowers.</title>
        <authorList>
            <person name="Chuah L.-O."/>
            <person name="Yap K.-P."/>
            <person name="Thong K.L."/>
            <person name="Liong M.T."/>
            <person name="Ahmad R."/>
            <person name="Rusul G."/>
        </authorList>
    </citation>
    <scope>NUCLEOTIDE SEQUENCE [LARGE SCALE GENOMIC DNA]</scope>
    <source>
        <strain evidence="4">HibF3</strain>
    </source>
</reference>
<feature type="transmembrane region" description="Helical" evidence="1">
    <location>
        <begin position="165"/>
        <end position="184"/>
    </location>
</feature>
<dbReference type="OrthoDB" id="4822551at2"/>
<feature type="transmembrane region" description="Helical" evidence="1">
    <location>
        <begin position="43"/>
        <end position="65"/>
    </location>
</feature>